<keyword evidence="1" id="KW-1133">Transmembrane helix</keyword>
<keyword evidence="1" id="KW-0472">Membrane</keyword>
<evidence type="ECO:0000313" key="3">
    <source>
        <dbReference type="EMBL" id="PIY69223.1"/>
    </source>
</evidence>
<reference evidence="4" key="1">
    <citation type="submission" date="2017-09" db="EMBL/GenBank/DDBJ databases">
        <title>Depth-based differentiation of microbial function through sediment-hosted aquifers and enrichment of novel symbionts in the deep terrestrial subsurface.</title>
        <authorList>
            <person name="Probst A.J."/>
            <person name="Ladd B."/>
            <person name="Jarett J.K."/>
            <person name="Geller-Mcgrath D.E."/>
            <person name="Sieber C.M.K."/>
            <person name="Emerson J.B."/>
            <person name="Anantharaman K."/>
            <person name="Thomas B.C."/>
            <person name="Malmstrom R."/>
            <person name="Stieglmeier M."/>
            <person name="Klingl A."/>
            <person name="Woyke T."/>
            <person name="Ryan C.M."/>
            <person name="Banfield J.F."/>
        </authorList>
    </citation>
    <scope>NUCLEOTIDE SEQUENCE [LARGE SCALE GENOMIC DNA]</scope>
</reference>
<evidence type="ECO:0000313" key="4">
    <source>
        <dbReference type="Proteomes" id="UP000230108"/>
    </source>
</evidence>
<dbReference type="InterPro" id="IPR001173">
    <property type="entry name" value="Glyco_trans_2-like"/>
</dbReference>
<protein>
    <submittedName>
        <fullName evidence="3">Glycosyl transferase</fullName>
    </submittedName>
</protein>
<name>A0A2M7QEB6_9BACT</name>
<dbReference type="PANTHER" id="PTHR48090:SF7">
    <property type="entry name" value="RFBJ PROTEIN"/>
    <property type="match status" value="1"/>
</dbReference>
<dbReference type="EMBL" id="PFLF01000042">
    <property type="protein sequence ID" value="PIY69223.1"/>
    <property type="molecule type" value="Genomic_DNA"/>
</dbReference>
<organism evidence="3 4">
    <name type="scientific">Candidatus Roizmanbacteria bacterium CG_4_10_14_0_8_um_filter_39_9</name>
    <dbReference type="NCBI Taxonomy" id="1974829"/>
    <lineage>
        <taxon>Bacteria</taxon>
        <taxon>Candidatus Roizmaniibacteriota</taxon>
    </lineage>
</organism>
<evidence type="ECO:0000256" key="1">
    <source>
        <dbReference type="SAM" id="Phobius"/>
    </source>
</evidence>
<dbReference type="AlphaFoldDB" id="A0A2M7QEB6"/>
<keyword evidence="1" id="KW-0812">Transmembrane</keyword>
<evidence type="ECO:0000259" key="2">
    <source>
        <dbReference type="Pfam" id="PF00535"/>
    </source>
</evidence>
<gene>
    <name evidence="3" type="ORF">COY90_01685</name>
</gene>
<dbReference type="Gene3D" id="3.90.550.10">
    <property type="entry name" value="Spore Coat Polysaccharide Biosynthesis Protein SpsA, Chain A"/>
    <property type="match status" value="1"/>
</dbReference>
<dbReference type="PANTHER" id="PTHR48090">
    <property type="entry name" value="UNDECAPRENYL-PHOSPHATE 4-DEOXY-4-FORMAMIDO-L-ARABINOSE TRANSFERASE-RELATED"/>
    <property type="match status" value="1"/>
</dbReference>
<feature type="transmembrane region" description="Helical" evidence="1">
    <location>
        <begin position="138"/>
        <end position="160"/>
    </location>
</feature>
<feature type="domain" description="Glycosyltransferase 2-like" evidence="2">
    <location>
        <begin position="4"/>
        <end position="139"/>
    </location>
</feature>
<dbReference type="GO" id="GO:0016740">
    <property type="term" value="F:transferase activity"/>
    <property type="evidence" value="ECO:0007669"/>
    <property type="project" value="UniProtKB-KW"/>
</dbReference>
<keyword evidence="3" id="KW-0808">Transferase</keyword>
<sequence length="245" mass="27956">MRLSIIIPVYNEEKHIAQVIESVISANSLGMNKEIIVVDDGSTDNTASKVKGQISRLRQGFDGQAKLIFIEKMRNEGKGAALKAGFRKATGDILMVQDADLEYSVKDYPKLLAPLLNDRTKVVYGSRNLKRENYKNRYSYFSFYLGGMLLTWIVNMLYGLRLTDHPTGYKLFSSSLLKYLLQPKERRFSYEVAITACLAKAHVPFIEVPIHYRPRTMKEGKKINALDFVKSVIVAIKYKYGNERI</sequence>
<accession>A0A2M7QEB6</accession>
<proteinExistence type="predicted"/>
<dbReference type="InterPro" id="IPR050256">
    <property type="entry name" value="Glycosyltransferase_2"/>
</dbReference>
<dbReference type="Pfam" id="PF00535">
    <property type="entry name" value="Glycos_transf_2"/>
    <property type="match status" value="1"/>
</dbReference>
<comment type="caution">
    <text evidence="3">The sequence shown here is derived from an EMBL/GenBank/DDBJ whole genome shotgun (WGS) entry which is preliminary data.</text>
</comment>
<dbReference type="SUPFAM" id="SSF53448">
    <property type="entry name" value="Nucleotide-diphospho-sugar transferases"/>
    <property type="match status" value="1"/>
</dbReference>
<dbReference type="CDD" id="cd04179">
    <property type="entry name" value="DPM_DPG-synthase_like"/>
    <property type="match status" value="1"/>
</dbReference>
<dbReference type="InterPro" id="IPR029044">
    <property type="entry name" value="Nucleotide-diphossugar_trans"/>
</dbReference>
<dbReference type="Proteomes" id="UP000230108">
    <property type="component" value="Unassembled WGS sequence"/>
</dbReference>